<gene>
    <name evidence="1" type="primary">pd_1340_20</name>
    <name evidence="1" type="ORF">BQ9231_00277</name>
</gene>
<accession>A0A285Q2B4</accession>
<sequence>MNAIFPAIFSFSGDYNYLHLQVCSEFRQMIPKVDLLAYLDTLCRDYGDRFYKVINNNLEVWHVLSCIGPRNANICTLLAGTNYTKLFKWAISLGYLPDEDTAERAIEFGNLQMVECIYRGGWIRRKFWTYGYVCELAAEYNRLDILKWARKTGSDWDAMVLYNSAEKGYLEVLEWALKDGYEMCTEVFYSAAEKGQLEILQWLVENYYSFWDEGVLDAAIQTCQVEIIKYIINNNL</sequence>
<organism evidence="1">
    <name type="scientific">Cedratvirus lausannensis</name>
    <dbReference type="NCBI Taxonomy" id="2023205"/>
    <lineage>
        <taxon>Viruses</taxon>
        <taxon>Pithoviruses</taxon>
        <taxon>Orthocedratvirinae</taxon>
        <taxon>Alphacedratvirus</taxon>
        <taxon>Alphacedratvirus francolausannense</taxon>
    </lineage>
</organism>
<dbReference type="EMBL" id="LT907979">
    <property type="protein sequence ID" value="SOB74160.1"/>
    <property type="molecule type" value="Genomic_DNA"/>
</dbReference>
<dbReference type="InterPro" id="IPR036770">
    <property type="entry name" value="Ankyrin_rpt-contain_sf"/>
</dbReference>
<reference evidence="1" key="1">
    <citation type="submission" date="2017-08" db="EMBL/GenBank/DDBJ databases">
        <authorList>
            <person name="de Groot N.N."/>
        </authorList>
    </citation>
    <scope>NUCLEOTIDE SEQUENCE</scope>
</reference>
<dbReference type="InterPro" id="IPR052050">
    <property type="entry name" value="SecEffector_AnkRepeat"/>
</dbReference>
<dbReference type="Proteomes" id="UP000274850">
    <property type="component" value="Segment"/>
</dbReference>
<protein>
    <submittedName>
        <fullName evidence="1">Ankyrin repeat</fullName>
    </submittedName>
</protein>
<proteinExistence type="predicted"/>
<dbReference type="PANTHER" id="PTHR46586">
    <property type="entry name" value="ANKYRIN REPEAT-CONTAINING PROTEIN"/>
    <property type="match status" value="1"/>
</dbReference>
<evidence type="ECO:0000313" key="1">
    <source>
        <dbReference type="EMBL" id="SOB74160.1"/>
    </source>
</evidence>
<dbReference type="SUPFAM" id="SSF140860">
    <property type="entry name" value="Pseudo ankyrin repeat-like"/>
    <property type="match status" value="1"/>
</dbReference>
<keyword evidence="2" id="KW-1185">Reference proteome</keyword>
<name>A0A285Q2B4_9VIRU</name>
<dbReference type="Gene3D" id="1.25.40.20">
    <property type="entry name" value="Ankyrin repeat-containing domain"/>
    <property type="match status" value="1"/>
</dbReference>
<dbReference type="PANTHER" id="PTHR46586:SF3">
    <property type="entry name" value="ANKYRIN REPEAT-CONTAINING PROTEIN"/>
    <property type="match status" value="1"/>
</dbReference>
<evidence type="ECO:0000313" key="2">
    <source>
        <dbReference type="Proteomes" id="UP000274850"/>
    </source>
</evidence>